<dbReference type="InterPro" id="IPR000375">
    <property type="entry name" value="Dynamin_stalk"/>
</dbReference>
<dbReference type="Proteomes" id="UP000265663">
    <property type="component" value="Unassembled WGS sequence"/>
</dbReference>
<dbReference type="InterPro" id="IPR045063">
    <property type="entry name" value="Dynamin_N"/>
</dbReference>
<evidence type="ECO:0000313" key="7">
    <source>
        <dbReference type="Proteomes" id="UP000265663"/>
    </source>
</evidence>
<feature type="domain" description="Dynamin-type G" evidence="5">
    <location>
        <begin position="109"/>
        <end position="395"/>
    </location>
</feature>
<sequence length="879" mass="99205">MHRLASVQTGIDISKFDAWTGSRRDLLEYNGLDLKDRLGSLTWNRKDYKPTSPTSPVFFEATSQAETTSRAETMAQQVVNTLEQLQTPQQVELLDKIDELRHQGLGHHGISLPQLIVCGDQSSGKSSLLEGLTHLRFPTKEGMCTTFATEVVLRREPDVEISCTITPGKSRSPTERRELAKFKRTFPSRESFLFESVTEQAKEQMERGAKSNRGSIFEDVLRVRYCGPELPSLTIVDLPGLFETELGGGSGAERVAELVTSYMRDEKSIILAVVVADNDPENQKVFRYLKDFDSTGTRTLGIITKPDKVERGGDNEKEMMRLVKNEKLPLKHRWHAVRNRSYATKDQSPAERDEAERNFFSNGIWASFPSQDVGIAALRVKLSQVLLEHVGRELPSLVTAVQSSIVTTEADLKAFGPVRDTARQQRSYLTGHAEKFQMLTNDTLRGIYSNPFFALSSPDEPATTRLRTIIQNLNMAFAQIMYAKGHTWTILPTRGSFAPGSCESYTQALLEYNNEFDEPVVISREEFLGSHIGEYVRQSRPSGLPSLVNPWVIGEVFRQQSQYWREHAKYHLRRVFEAMTEYVEEALGSLMNPYTCSMLMLKQVRPELDRRWHSVEVKLEELLVPYTEQDPITYDPSFVYQLKDLRAARYANKTEPRGSSPSFSFGAVNDAQKYKHSSGQHLLTESIDDYTNSEILDLMQTYYKAIFINNVAVLGIENCLMKNLSAIFSPMLTADMDDEQLFAIASESEVIRHERATLRQKLSVLESGKQVLFEHIVTANLRSSMAPRRAHTSKSLRDEQEKMGAAPEVEDELAIQLDRLVVTPPSPDSAPVRSRPRVDSGTATTTPQQKKGTKKSPIVWPPNYNVPRVVVEGSSDDEL</sequence>
<dbReference type="PROSITE" id="PS51718">
    <property type="entry name" value="G_DYNAMIN_2"/>
    <property type="match status" value="1"/>
</dbReference>
<evidence type="ECO:0000256" key="3">
    <source>
        <dbReference type="SAM" id="MobiDB-lite"/>
    </source>
</evidence>
<dbReference type="PANTHER" id="PTHR11566:SF21">
    <property type="entry name" value="DYNAMIN RELATED PROTEIN 1, ISOFORM A"/>
    <property type="match status" value="1"/>
</dbReference>
<evidence type="ECO:0000259" key="4">
    <source>
        <dbReference type="PROSITE" id="PS51388"/>
    </source>
</evidence>
<dbReference type="GO" id="GO:0008017">
    <property type="term" value="F:microtubule binding"/>
    <property type="evidence" value="ECO:0007669"/>
    <property type="project" value="TreeGrafter"/>
</dbReference>
<evidence type="ECO:0000256" key="1">
    <source>
        <dbReference type="ARBA" id="ARBA00022741"/>
    </source>
</evidence>
<dbReference type="FunFam" id="3.40.50.300:FF:001425">
    <property type="entry name" value="Dynamin GTPase, putative"/>
    <property type="match status" value="1"/>
</dbReference>
<dbReference type="Gene3D" id="3.40.50.300">
    <property type="entry name" value="P-loop containing nucleotide triphosphate hydrolases"/>
    <property type="match status" value="1"/>
</dbReference>
<dbReference type="GO" id="GO:0006897">
    <property type="term" value="P:endocytosis"/>
    <property type="evidence" value="ECO:0007669"/>
    <property type="project" value="TreeGrafter"/>
</dbReference>
<dbReference type="CDD" id="cd08771">
    <property type="entry name" value="DLP_1"/>
    <property type="match status" value="1"/>
</dbReference>
<keyword evidence="1" id="KW-0547">Nucleotide-binding</keyword>
<feature type="domain" description="GED" evidence="4">
    <location>
        <begin position="692"/>
        <end position="780"/>
    </location>
</feature>
<dbReference type="AlphaFoldDB" id="A0A3M7LWV8"/>
<evidence type="ECO:0000256" key="2">
    <source>
        <dbReference type="ARBA" id="ARBA00023134"/>
    </source>
</evidence>
<name>A0A3M7LWV8_9PLEO</name>
<accession>A0A3M7LWV8</accession>
<dbReference type="Pfam" id="PF00350">
    <property type="entry name" value="Dynamin_N"/>
    <property type="match status" value="1"/>
</dbReference>
<keyword evidence="7" id="KW-1185">Reference proteome</keyword>
<feature type="compositionally biased region" description="Low complexity" evidence="3">
    <location>
        <begin position="841"/>
        <end position="850"/>
    </location>
</feature>
<organism evidence="6 7">
    <name type="scientific">Pyrenophora seminiperda CCB06</name>
    <dbReference type="NCBI Taxonomy" id="1302712"/>
    <lineage>
        <taxon>Eukaryota</taxon>
        <taxon>Fungi</taxon>
        <taxon>Dikarya</taxon>
        <taxon>Ascomycota</taxon>
        <taxon>Pezizomycotina</taxon>
        <taxon>Dothideomycetes</taxon>
        <taxon>Pleosporomycetidae</taxon>
        <taxon>Pleosporales</taxon>
        <taxon>Pleosporineae</taxon>
        <taxon>Pleosporaceae</taxon>
        <taxon>Pyrenophora</taxon>
    </lineage>
</organism>
<dbReference type="PROSITE" id="PS51388">
    <property type="entry name" value="GED"/>
    <property type="match status" value="1"/>
</dbReference>
<dbReference type="InterPro" id="IPR027417">
    <property type="entry name" value="P-loop_NTPase"/>
</dbReference>
<dbReference type="GO" id="GO:0016020">
    <property type="term" value="C:membrane"/>
    <property type="evidence" value="ECO:0007669"/>
    <property type="project" value="TreeGrafter"/>
</dbReference>
<dbReference type="PRINTS" id="PR00195">
    <property type="entry name" value="DYNAMIN"/>
</dbReference>
<evidence type="ECO:0000259" key="5">
    <source>
        <dbReference type="PROSITE" id="PS51718"/>
    </source>
</evidence>
<dbReference type="OrthoDB" id="415706at2759"/>
<dbReference type="GO" id="GO:0005739">
    <property type="term" value="C:mitochondrion"/>
    <property type="evidence" value="ECO:0007669"/>
    <property type="project" value="TreeGrafter"/>
</dbReference>
<dbReference type="PANTHER" id="PTHR11566">
    <property type="entry name" value="DYNAMIN"/>
    <property type="match status" value="1"/>
</dbReference>
<dbReference type="GO" id="GO:0005525">
    <property type="term" value="F:GTP binding"/>
    <property type="evidence" value="ECO:0007669"/>
    <property type="project" value="InterPro"/>
</dbReference>
<dbReference type="GO" id="GO:0048312">
    <property type="term" value="P:intracellular distribution of mitochondria"/>
    <property type="evidence" value="ECO:0007669"/>
    <property type="project" value="TreeGrafter"/>
</dbReference>
<dbReference type="InterPro" id="IPR001401">
    <property type="entry name" value="Dynamin_GTPase"/>
</dbReference>
<protein>
    <submittedName>
        <fullName evidence="6">Interferon-induced gtp-binding mx</fullName>
    </submittedName>
</protein>
<dbReference type="Pfam" id="PF01031">
    <property type="entry name" value="Dynamin_M"/>
    <property type="match status" value="1"/>
</dbReference>
<gene>
    <name evidence="6" type="ORF">GMOD_00002100</name>
</gene>
<dbReference type="InterPro" id="IPR030381">
    <property type="entry name" value="G_DYNAMIN_dom"/>
</dbReference>
<dbReference type="SMART" id="SM00053">
    <property type="entry name" value="DYNc"/>
    <property type="match status" value="1"/>
</dbReference>
<dbReference type="GO" id="GO:0016559">
    <property type="term" value="P:peroxisome fission"/>
    <property type="evidence" value="ECO:0007669"/>
    <property type="project" value="TreeGrafter"/>
</dbReference>
<dbReference type="SUPFAM" id="SSF52540">
    <property type="entry name" value="P-loop containing nucleoside triphosphate hydrolases"/>
    <property type="match status" value="1"/>
</dbReference>
<feature type="region of interest" description="Disordered" evidence="3">
    <location>
        <begin position="821"/>
        <end position="879"/>
    </location>
</feature>
<dbReference type="InterPro" id="IPR022812">
    <property type="entry name" value="Dynamin"/>
</dbReference>
<reference evidence="6 7" key="1">
    <citation type="journal article" date="2014" name="PLoS ONE">
        <title>De novo Genome Assembly of the Fungal Plant Pathogen Pyrenophora semeniperda.</title>
        <authorList>
            <person name="Soliai M.M."/>
            <person name="Meyer S.E."/>
            <person name="Udall J.A."/>
            <person name="Elzinga D.E."/>
            <person name="Hermansen R.A."/>
            <person name="Bodily P.M."/>
            <person name="Hart A.A."/>
            <person name="Coleman C.E."/>
        </authorList>
    </citation>
    <scope>NUCLEOTIDE SEQUENCE [LARGE SCALE GENOMIC DNA]</scope>
    <source>
        <strain evidence="6 7">CCB06</strain>
        <tissue evidence="6">Mycelium</tissue>
    </source>
</reference>
<dbReference type="GO" id="GO:0005874">
    <property type="term" value="C:microtubule"/>
    <property type="evidence" value="ECO:0007669"/>
    <property type="project" value="TreeGrafter"/>
</dbReference>
<evidence type="ECO:0000313" key="6">
    <source>
        <dbReference type="EMBL" id="RMZ66737.1"/>
    </source>
</evidence>
<keyword evidence="2" id="KW-0342">GTP-binding</keyword>
<dbReference type="GO" id="GO:0003924">
    <property type="term" value="F:GTPase activity"/>
    <property type="evidence" value="ECO:0007669"/>
    <property type="project" value="InterPro"/>
</dbReference>
<dbReference type="EMBL" id="KE747809">
    <property type="protein sequence ID" value="RMZ66737.1"/>
    <property type="molecule type" value="Genomic_DNA"/>
</dbReference>
<dbReference type="InterPro" id="IPR020850">
    <property type="entry name" value="GED_dom"/>
</dbReference>
<proteinExistence type="predicted"/>
<feature type="region of interest" description="Disordered" evidence="3">
    <location>
        <begin position="784"/>
        <end position="809"/>
    </location>
</feature>
<dbReference type="GO" id="GO:0000266">
    <property type="term" value="P:mitochondrial fission"/>
    <property type="evidence" value="ECO:0007669"/>
    <property type="project" value="TreeGrafter"/>
</dbReference>